<sequence length="114" mass="12972">MGRQIQIAVRGQQSGAGRASSKLLMSARTFQLREAEFHGRRFIYSIRQPCCRPRPMANTLATVVLLSVPGSSVFIIVRHLSAPLAHHYILLRRWDYQVPACIWSFTDLFSNDID</sequence>
<accession>A0A0C3G5B7</accession>
<proteinExistence type="predicted"/>
<name>A0A0C3G5B7_PILCF</name>
<evidence type="ECO:0000313" key="2">
    <source>
        <dbReference type="Proteomes" id="UP000054166"/>
    </source>
</evidence>
<protein>
    <submittedName>
        <fullName evidence="1">Uncharacterized protein</fullName>
    </submittedName>
</protein>
<dbReference type="AlphaFoldDB" id="A0A0C3G5B7"/>
<dbReference type="HOGENOM" id="CLU_2121967_0_0_1"/>
<gene>
    <name evidence="1" type="ORF">PILCRDRAFT_347713</name>
</gene>
<reference evidence="1 2" key="1">
    <citation type="submission" date="2014-04" db="EMBL/GenBank/DDBJ databases">
        <authorList>
            <consortium name="DOE Joint Genome Institute"/>
            <person name="Kuo A."/>
            <person name="Tarkka M."/>
            <person name="Buscot F."/>
            <person name="Kohler A."/>
            <person name="Nagy L.G."/>
            <person name="Floudas D."/>
            <person name="Copeland A."/>
            <person name="Barry K.W."/>
            <person name="Cichocki N."/>
            <person name="Veneault-Fourrey C."/>
            <person name="LaButti K."/>
            <person name="Lindquist E.A."/>
            <person name="Lipzen A."/>
            <person name="Lundell T."/>
            <person name="Morin E."/>
            <person name="Murat C."/>
            <person name="Sun H."/>
            <person name="Tunlid A."/>
            <person name="Henrissat B."/>
            <person name="Grigoriev I.V."/>
            <person name="Hibbett D.S."/>
            <person name="Martin F."/>
            <person name="Nordberg H.P."/>
            <person name="Cantor M.N."/>
            <person name="Hua S.X."/>
        </authorList>
    </citation>
    <scope>NUCLEOTIDE SEQUENCE [LARGE SCALE GENOMIC DNA]</scope>
    <source>
        <strain evidence="1 2">F 1598</strain>
    </source>
</reference>
<evidence type="ECO:0000313" key="1">
    <source>
        <dbReference type="EMBL" id="KIM85841.1"/>
    </source>
</evidence>
<organism evidence="1 2">
    <name type="scientific">Piloderma croceum (strain F 1598)</name>
    <dbReference type="NCBI Taxonomy" id="765440"/>
    <lineage>
        <taxon>Eukaryota</taxon>
        <taxon>Fungi</taxon>
        <taxon>Dikarya</taxon>
        <taxon>Basidiomycota</taxon>
        <taxon>Agaricomycotina</taxon>
        <taxon>Agaricomycetes</taxon>
        <taxon>Agaricomycetidae</taxon>
        <taxon>Atheliales</taxon>
        <taxon>Atheliaceae</taxon>
        <taxon>Piloderma</taxon>
    </lineage>
</organism>
<dbReference type="EMBL" id="KN832984">
    <property type="protein sequence ID" value="KIM85841.1"/>
    <property type="molecule type" value="Genomic_DNA"/>
</dbReference>
<keyword evidence="2" id="KW-1185">Reference proteome</keyword>
<dbReference type="InParanoid" id="A0A0C3G5B7"/>
<dbReference type="Proteomes" id="UP000054166">
    <property type="component" value="Unassembled WGS sequence"/>
</dbReference>
<reference evidence="2" key="2">
    <citation type="submission" date="2015-01" db="EMBL/GenBank/DDBJ databases">
        <title>Evolutionary Origins and Diversification of the Mycorrhizal Mutualists.</title>
        <authorList>
            <consortium name="DOE Joint Genome Institute"/>
            <consortium name="Mycorrhizal Genomics Consortium"/>
            <person name="Kohler A."/>
            <person name="Kuo A."/>
            <person name="Nagy L.G."/>
            <person name="Floudas D."/>
            <person name="Copeland A."/>
            <person name="Barry K.W."/>
            <person name="Cichocki N."/>
            <person name="Veneault-Fourrey C."/>
            <person name="LaButti K."/>
            <person name="Lindquist E.A."/>
            <person name="Lipzen A."/>
            <person name="Lundell T."/>
            <person name="Morin E."/>
            <person name="Murat C."/>
            <person name="Riley R."/>
            <person name="Ohm R."/>
            <person name="Sun H."/>
            <person name="Tunlid A."/>
            <person name="Henrissat B."/>
            <person name="Grigoriev I.V."/>
            <person name="Hibbett D.S."/>
            <person name="Martin F."/>
        </authorList>
    </citation>
    <scope>NUCLEOTIDE SEQUENCE [LARGE SCALE GENOMIC DNA]</scope>
    <source>
        <strain evidence="2">F 1598</strain>
    </source>
</reference>